<evidence type="ECO:0000256" key="5">
    <source>
        <dbReference type="ARBA" id="ARBA00023136"/>
    </source>
</evidence>
<accession>A0A7J6AUJ2</accession>
<organism evidence="8 9">
    <name type="scientific">Ameiurus melas</name>
    <name type="common">Black bullhead</name>
    <name type="synonym">Silurus melas</name>
    <dbReference type="NCBI Taxonomy" id="219545"/>
    <lineage>
        <taxon>Eukaryota</taxon>
        <taxon>Metazoa</taxon>
        <taxon>Chordata</taxon>
        <taxon>Craniata</taxon>
        <taxon>Vertebrata</taxon>
        <taxon>Euteleostomi</taxon>
        <taxon>Actinopterygii</taxon>
        <taxon>Neopterygii</taxon>
        <taxon>Teleostei</taxon>
        <taxon>Ostariophysi</taxon>
        <taxon>Siluriformes</taxon>
        <taxon>Ictaluridae</taxon>
        <taxon>Ameiurus</taxon>
    </lineage>
</organism>
<evidence type="ECO:0000256" key="4">
    <source>
        <dbReference type="ARBA" id="ARBA00022989"/>
    </source>
</evidence>
<comment type="caution">
    <text evidence="8">The sequence shown here is derived from an EMBL/GenBank/DDBJ whole genome shotgun (WGS) entry which is preliminary data.</text>
</comment>
<evidence type="ECO:0000259" key="7">
    <source>
        <dbReference type="Pfam" id="PF01569"/>
    </source>
</evidence>
<dbReference type="PANTHER" id="PTHR10165:SF17">
    <property type="entry name" value="PHOSPHOLIPID PHOSPHATASE-RELATED PROTEIN TYPE 5"/>
    <property type="match status" value="1"/>
</dbReference>
<protein>
    <recommendedName>
        <fullName evidence="7">Phosphatidic acid phosphatase type 2/haloperoxidase domain-containing protein</fullName>
    </recommendedName>
</protein>
<evidence type="ECO:0000256" key="1">
    <source>
        <dbReference type="ARBA" id="ARBA00004141"/>
    </source>
</evidence>
<evidence type="ECO:0000256" key="6">
    <source>
        <dbReference type="SAM" id="Phobius"/>
    </source>
</evidence>
<dbReference type="GO" id="GO:0006644">
    <property type="term" value="P:phospholipid metabolic process"/>
    <property type="evidence" value="ECO:0007669"/>
    <property type="project" value="InterPro"/>
</dbReference>
<dbReference type="InterPro" id="IPR036938">
    <property type="entry name" value="PAP2/HPO_sf"/>
</dbReference>
<dbReference type="Gene3D" id="1.20.144.10">
    <property type="entry name" value="Phosphatidic acid phosphatase type 2/haloperoxidase"/>
    <property type="match status" value="1"/>
</dbReference>
<keyword evidence="9" id="KW-1185">Reference proteome</keyword>
<dbReference type="InterPro" id="IPR000326">
    <property type="entry name" value="PAP2/HPO"/>
</dbReference>
<dbReference type="SUPFAM" id="SSF48317">
    <property type="entry name" value="Acid phosphatase/Vanadium-dependent haloperoxidase"/>
    <property type="match status" value="1"/>
</dbReference>
<dbReference type="Proteomes" id="UP000593565">
    <property type="component" value="Unassembled WGS sequence"/>
</dbReference>
<evidence type="ECO:0000313" key="9">
    <source>
        <dbReference type="Proteomes" id="UP000593565"/>
    </source>
</evidence>
<keyword evidence="3 6" id="KW-0812">Transmembrane</keyword>
<dbReference type="GO" id="GO:0046839">
    <property type="term" value="P:phospholipid dephosphorylation"/>
    <property type="evidence" value="ECO:0007669"/>
    <property type="project" value="TreeGrafter"/>
</dbReference>
<evidence type="ECO:0000256" key="2">
    <source>
        <dbReference type="ARBA" id="ARBA00008816"/>
    </source>
</evidence>
<reference evidence="8 9" key="1">
    <citation type="submission" date="2020-02" db="EMBL/GenBank/DDBJ databases">
        <title>A chromosome-scale genome assembly of the black bullhead catfish (Ameiurus melas).</title>
        <authorList>
            <person name="Wen M."/>
            <person name="Zham M."/>
            <person name="Cabau C."/>
            <person name="Klopp C."/>
            <person name="Donnadieu C."/>
            <person name="Roques C."/>
            <person name="Bouchez O."/>
            <person name="Lampietro C."/>
            <person name="Jouanno E."/>
            <person name="Herpin A."/>
            <person name="Louis A."/>
            <person name="Berthelot C."/>
            <person name="Parey E."/>
            <person name="Roest-Crollius H."/>
            <person name="Braasch I."/>
            <person name="Postlethwait J."/>
            <person name="Robinson-Rechavi M."/>
            <person name="Echchiki A."/>
            <person name="Begum T."/>
            <person name="Montfort J."/>
            <person name="Schartl M."/>
            <person name="Bobe J."/>
            <person name="Guiguen Y."/>
        </authorList>
    </citation>
    <scope>NUCLEOTIDE SEQUENCE [LARGE SCALE GENOMIC DNA]</scope>
    <source>
        <strain evidence="8">M_S1</strain>
        <tissue evidence="8">Blood</tissue>
    </source>
</reference>
<dbReference type="GO" id="GO:0008195">
    <property type="term" value="F:phosphatidate phosphatase activity"/>
    <property type="evidence" value="ECO:0007669"/>
    <property type="project" value="TreeGrafter"/>
</dbReference>
<evidence type="ECO:0000256" key="3">
    <source>
        <dbReference type="ARBA" id="ARBA00022692"/>
    </source>
</evidence>
<name>A0A7J6AUJ2_AMEME</name>
<feature type="transmembrane region" description="Helical" evidence="6">
    <location>
        <begin position="18"/>
        <end position="36"/>
    </location>
</feature>
<evidence type="ECO:0000313" key="8">
    <source>
        <dbReference type="EMBL" id="KAF4086276.1"/>
    </source>
</evidence>
<dbReference type="PANTHER" id="PTHR10165">
    <property type="entry name" value="LIPID PHOSPHATE PHOSPHATASE"/>
    <property type="match status" value="1"/>
</dbReference>
<feature type="domain" description="Phosphatidic acid phosphatase type 2/haloperoxidase" evidence="7">
    <location>
        <begin position="16"/>
        <end position="67"/>
    </location>
</feature>
<dbReference type="Pfam" id="PF01569">
    <property type="entry name" value="PAP2"/>
    <property type="match status" value="1"/>
</dbReference>
<keyword evidence="5 6" id="KW-0472">Membrane</keyword>
<comment type="subcellular location">
    <subcellularLocation>
        <location evidence="1">Membrane</location>
        <topology evidence="1">Multi-pass membrane protein</topology>
    </subcellularLocation>
</comment>
<feature type="transmembrane region" description="Helical" evidence="6">
    <location>
        <begin position="42"/>
        <end position="64"/>
    </location>
</feature>
<gene>
    <name evidence="8" type="ORF">AMELA_G00104710</name>
</gene>
<dbReference type="GO" id="GO:0007165">
    <property type="term" value="P:signal transduction"/>
    <property type="evidence" value="ECO:0007669"/>
    <property type="project" value="TreeGrafter"/>
</dbReference>
<dbReference type="InterPro" id="IPR043216">
    <property type="entry name" value="PAP-like"/>
</dbReference>
<sequence length="103" mass="11410">MYITCSVKSKGTRLAKPVVSLSLICLAFLTGINRVVEYRNHWSDVIAGFIIGAAIAIFMVVCVVKNFKGKSLLNEIPPEENVSSSPMLGEPRMEKYIVSQVKY</sequence>
<keyword evidence="4 6" id="KW-1133">Transmembrane helix</keyword>
<dbReference type="GO" id="GO:0005886">
    <property type="term" value="C:plasma membrane"/>
    <property type="evidence" value="ECO:0007669"/>
    <property type="project" value="TreeGrafter"/>
</dbReference>
<dbReference type="AlphaFoldDB" id="A0A7J6AUJ2"/>
<comment type="similarity">
    <text evidence="2">Belongs to the PA-phosphatase related phosphoesterase family.</text>
</comment>
<proteinExistence type="inferred from homology"/>
<dbReference type="EMBL" id="JAAGNN010000008">
    <property type="protein sequence ID" value="KAF4086276.1"/>
    <property type="molecule type" value="Genomic_DNA"/>
</dbReference>